<evidence type="ECO:0000313" key="1">
    <source>
        <dbReference type="EMBL" id="MCC2148707.1"/>
    </source>
</evidence>
<dbReference type="EMBL" id="JAJEQE010000012">
    <property type="protein sequence ID" value="MCC2148707.1"/>
    <property type="molecule type" value="Genomic_DNA"/>
</dbReference>
<evidence type="ECO:0000313" key="2">
    <source>
        <dbReference type="Proteomes" id="UP001299235"/>
    </source>
</evidence>
<gene>
    <name evidence="1" type="ORF">LKD42_05475</name>
</gene>
<organism evidence="1 2">
    <name type="scientific">Hominisplanchenecus faecis</name>
    <dbReference type="NCBI Taxonomy" id="2885351"/>
    <lineage>
        <taxon>Bacteria</taxon>
        <taxon>Bacillati</taxon>
        <taxon>Bacillota</taxon>
        <taxon>Clostridia</taxon>
        <taxon>Lachnospirales</taxon>
        <taxon>Lachnospiraceae</taxon>
        <taxon>Hominisplanchenecus</taxon>
    </lineage>
</organism>
<name>A0ABS8EW92_9FIRM</name>
<reference evidence="1 2" key="1">
    <citation type="submission" date="2021-10" db="EMBL/GenBank/DDBJ databases">
        <title>Anaerobic single-cell dispensing facilitates the cultivation of human gut bacteria.</title>
        <authorList>
            <person name="Afrizal A."/>
        </authorList>
    </citation>
    <scope>NUCLEOTIDE SEQUENCE [LARGE SCALE GENOMIC DNA]</scope>
    <source>
        <strain evidence="1 2">CLA-AA-H246</strain>
    </source>
</reference>
<accession>A0ABS8EW92</accession>
<proteinExistence type="predicted"/>
<sequence>MRAIFVPIFKEVRNQQNVRYTPEMMRNAKIDSNQYERYREVLKEDAGSLADFRQMKYNEPEKFGNMSDPKTGKLRSGVTVDDISEALKTLLDVRTVKTDRQGRRSQKYIGKYATVTVNPDSGILLQCNPTDADYI</sequence>
<dbReference type="Proteomes" id="UP001299235">
    <property type="component" value="Unassembled WGS sequence"/>
</dbReference>
<protein>
    <submittedName>
        <fullName evidence="1">Uncharacterized protein</fullName>
    </submittedName>
</protein>
<comment type="caution">
    <text evidence="1">The sequence shown here is derived from an EMBL/GenBank/DDBJ whole genome shotgun (WGS) entry which is preliminary data.</text>
</comment>
<keyword evidence="2" id="KW-1185">Reference proteome</keyword>